<dbReference type="Pfam" id="PF00232">
    <property type="entry name" value="Glyco_hydro_1"/>
    <property type="match status" value="1"/>
</dbReference>
<dbReference type="InterPro" id="IPR001360">
    <property type="entry name" value="Glyco_hydro_1"/>
</dbReference>
<evidence type="ECO:0000256" key="4">
    <source>
        <dbReference type="ARBA" id="ARBA00023295"/>
    </source>
</evidence>
<dbReference type="GO" id="GO:0009821">
    <property type="term" value="P:alkaloid biosynthetic process"/>
    <property type="evidence" value="ECO:0007669"/>
    <property type="project" value="UniProtKB-ARBA"/>
</dbReference>
<evidence type="ECO:0000256" key="2">
    <source>
        <dbReference type="ARBA" id="ARBA00022589"/>
    </source>
</evidence>
<keyword evidence="2" id="KW-0017">Alkaloid metabolism</keyword>
<dbReference type="PRINTS" id="PR00131">
    <property type="entry name" value="GLHYDRLASE1"/>
</dbReference>
<evidence type="ECO:0000256" key="5">
    <source>
        <dbReference type="RuleBase" id="RU003690"/>
    </source>
</evidence>
<keyword evidence="7" id="KW-1185">Reference proteome</keyword>
<keyword evidence="4" id="KW-0326">Glycosidase</keyword>
<dbReference type="GO" id="GO:0005975">
    <property type="term" value="P:carbohydrate metabolic process"/>
    <property type="evidence" value="ECO:0007669"/>
    <property type="project" value="InterPro"/>
</dbReference>
<accession>A0A8S0QT51</accession>
<organism evidence="6 7">
    <name type="scientific">Olea europaea subsp. europaea</name>
    <dbReference type="NCBI Taxonomy" id="158383"/>
    <lineage>
        <taxon>Eukaryota</taxon>
        <taxon>Viridiplantae</taxon>
        <taxon>Streptophyta</taxon>
        <taxon>Embryophyta</taxon>
        <taxon>Tracheophyta</taxon>
        <taxon>Spermatophyta</taxon>
        <taxon>Magnoliopsida</taxon>
        <taxon>eudicotyledons</taxon>
        <taxon>Gunneridae</taxon>
        <taxon>Pentapetalae</taxon>
        <taxon>asterids</taxon>
        <taxon>lamiids</taxon>
        <taxon>Lamiales</taxon>
        <taxon>Oleaceae</taxon>
        <taxon>Oleeae</taxon>
        <taxon>Olea</taxon>
    </lineage>
</organism>
<sequence>MDSQSSRMICGANDPAGGHAGEYTQAKIKRSDFPSDFVFGTGTSAYQLMFANKMLNIIMLMHLGWIHLNVEGAWATGDKGLSNWDVFTLRTPGKINNGSKGCVAIDEYNLWKEDVALLKKVGFDSYRFSIAWTKILPGGRLSTGINREGIKYYNDLIDLLLVEGIEPCVTIFHWDIPQCLEDEYGGFLSPRIVKDYCEFAELCFWEFGDRVKHWVTLNEPWSYTVQGYVSGTFPRARGGTSVEPVTAISRHRYGQGALSIPVDGNPGTEPYIVAHHMILSHAAAVDIYRHRYQAHQGGKIGITNLSEWFEPLTDTTADIEAASRALNFMLGWFVAPIVTGDYPPVMTENVGIRLPSFKPDQVELVKGSYDFLGINYYTASYASVAPRTPGANVSYTTDQEVKLSGDRNGMPIGPQAGSIWLHIVPVGIYRLLIHIKKTYNNPTIYITENGVDEVNNTALTVSEARFDDTRIKYHQDHLFYVKQAMDEGVDVKAYYIWAMFDNFEWISGYSVRFDIFYVDFVNGRFTRIPKTSVIWFMNFLDKKPNLLKIQAEENEGEHTSVKRLRSC</sequence>
<evidence type="ECO:0000313" key="7">
    <source>
        <dbReference type="Proteomes" id="UP000594638"/>
    </source>
</evidence>
<comment type="similarity">
    <text evidence="1 5">Belongs to the glycosyl hydrolase 1 family.</text>
</comment>
<comment type="caution">
    <text evidence="6">The sequence shown here is derived from an EMBL/GenBank/DDBJ whole genome shotgun (WGS) entry which is preliminary data.</text>
</comment>
<dbReference type="FunFam" id="3.20.20.80:FF:000022">
    <property type="entry name" value="Beta-glucosidase 11"/>
    <property type="match status" value="1"/>
</dbReference>
<gene>
    <name evidence="6" type="ORF">OLEA9_A025200</name>
</gene>
<dbReference type="GO" id="GO:0008422">
    <property type="term" value="F:beta-glucosidase activity"/>
    <property type="evidence" value="ECO:0007669"/>
    <property type="project" value="TreeGrafter"/>
</dbReference>
<protein>
    <submittedName>
        <fullName evidence="6">Beta-glucosidase-like</fullName>
    </submittedName>
</protein>
<dbReference type="OrthoDB" id="65569at2759"/>
<proteinExistence type="inferred from homology"/>
<dbReference type="SUPFAM" id="SSF51445">
    <property type="entry name" value="(Trans)glycosidases"/>
    <property type="match status" value="1"/>
</dbReference>
<dbReference type="Gene3D" id="3.20.20.80">
    <property type="entry name" value="Glycosidases"/>
    <property type="match status" value="1"/>
</dbReference>
<reference evidence="6 7" key="1">
    <citation type="submission" date="2019-12" db="EMBL/GenBank/DDBJ databases">
        <authorList>
            <person name="Alioto T."/>
            <person name="Alioto T."/>
            <person name="Gomez Garrido J."/>
        </authorList>
    </citation>
    <scope>NUCLEOTIDE SEQUENCE [LARGE SCALE GENOMIC DNA]</scope>
</reference>
<keyword evidence="3" id="KW-0378">Hydrolase</keyword>
<dbReference type="PANTHER" id="PTHR10353:SF137">
    <property type="entry name" value="MYROSINASE 3-RELATED"/>
    <property type="match status" value="1"/>
</dbReference>
<evidence type="ECO:0000313" key="6">
    <source>
        <dbReference type="EMBL" id="CAA2969060.1"/>
    </source>
</evidence>
<dbReference type="Gramene" id="OE9A025200T1">
    <property type="protein sequence ID" value="OE9A025200C1"/>
    <property type="gene ID" value="OE9A025200"/>
</dbReference>
<dbReference type="Proteomes" id="UP000594638">
    <property type="component" value="Unassembled WGS sequence"/>
</dbReference>
<dbReference type="EMBL" id="CACTIH010001930">
    <property type="protein sequence ID" value="CAA2969060.1"/>
    <property type="molecule type" value="Genomic_DNA"/>
</dbReference>
<dbReference type="InterPro" id="IPR017853">
    <property type="entry name" value="GH"/>
</dbReference>
<evidence type="ECO:0000256" key="1">
    <source>
        <dbReference type="ARBA" id="ARBA00010838"/>
    </source>
</evidence>
<dbReference type="PANTHER" id="PTHR10353">
    <property type="entry name" value="GLYCOSYL HYDROLASE"/>
    <property type="match status" value="1"/>
</dbReference>
<evidence type="ECO:0000256" key="3">
    <source>
        <dbReference type="ARBA" id="ARBA00022801"/>
    </source>
</evidence>
<dbReference type="AlphaFoldDB" id="A0A8S0QT51"/>
<name>A0A8S0QT51_OLEEU</name>